<dbReference type="EnsemblMetazoa" id="CJA18145.1">
    <property type="protein sequence ID" value="CJA18145.1"/>
    <property type="gene ID" value="WBGene00137349"/>
</dbReference>
<organism evidence="1 2">
    <name type="scientific">Caenorhabditis japonica</name>
    <dbReference type="NCBI Taxonomy" id="281687"/>
    <lineage>
        <taxon>Eukaryota</taxon>
        <taxon>Metazoa</taxon>
        <taxon>Ecdysozoa</taxon>
        <taxon>Nematoda</taxon>
        <taxon>Chromadorea</taxon>
        <taxon>Rhabditida</taxon>
        <taxon>Rhabditina</taxon>
        <taxon>Rhabditomorpha</taxon>
        <taxon>Rhabditoidea</taxon>
        <taxon>Rhabditidae</taxon>
        <taxon>Peloderinae</taxon>
        <taxon>Caenorhabditis</taxon>
    </lineage>
</organism>
<name>A0A8R1I896_CAEJA</name>
<keyword evidence="2" id="KW-1185">Reference proteome</keyword>
<proteinExistence type="predicted"/>
<evidence type="ECO:0000313" key="1">
    <source>
        <dbReference type="EnsemblMetazoa" id="CJA18145.1"/>
    </source>
</evidence>
<sequence>MTQKWLTASEWEQVIANHLYTEVDQIGIRELKYLHDERKMTVRVPSCSNSKMPFDYLIWSKTSKKNHEKHQPRYVKLNIFDSPVNSIRCVEFQNQAVTKNIVPFKEFIYVHYTVNNNMFTVPDPKSRKRRLEDHEIFQLKNFVLPNRSVVGAKRFAETQGIEVTTKQIQNLIRGSESAVIGRTGPRSTTTMPILSEIQANTKEK</sequence>
<reference evidence="1" key="2">
    <citation type="submission" date="2022-06" db="UniProtKB">
        <authorList>
            <consortium name="EnsemblMetazoa"/>
        </authorList>
    </citation>
    <scope>IDENTIFICATION</scope>
    <source>
        <strain evidence="1">DF5081</strain>
    </source>
</reference>
<dbReference type="AlphaFoldDB" id="A0A8R1I896"/>
<reference evidence="2" key="1">
    <citation type="submission" date="2010-08" db="EMBL/GenBank/DDBJ databases">
        <authorList>
            <consortium name="Caenorhabditis japonica Sequencing Consortium"/>
            <person name="Wilson R.K."/>
        </authorList>
    </citation>
    <scope>NUCLEOTIDE SEQUENCE [LARGE SCALE GENOMIC DNA]</scope>
    <source>
        <strain evidence="2">DF5081</strain>
    </source>
</reference>
<accession>A0A8R1I896</accession>
<dbReference type="Proteomes" id="UP000005237">
    <property type="component" value="Unassembled WGS sequence"/>
</dbReference>
<protein>
    <submittedName>
        <fullName evidence="1">Uncharacterized protein</fullName>
    </submittedName>
</protein>
<evidence type="ECO:0000313" key="2">
    <source>
        <dbReference type="Proteomes" id="UP000005237"/>
    </source>
</evidence>